<feature type="domain" description="Terminase large subunit-like ATPase" evidence="2">
    <location>
        <begin position="84"/>
        <end position="236"/>
    </location>
</feature>
<feature type="domain" description="Terminase large subunit-like endonuclease" evidence="3">
    <location>
        <begin position="252"/>
        <end position="542"/>
    </location>
</feature>
<evidence type="ECO:0000313" key="4">
    <source>
        <dbReference type="EMBL" id="QCL78708.1"/>
    </source>
</evidence>
<dbReference type="Gene3D" id="3.40.50.300">
    <property type="entry name" value="P-loop containing nucleotide triphosphate hydrolases"/>
    <property type="match status" value="1"/>
</dbReference>
<dbReference type="GO" id="GO:0004519">
    <property type="term" value="F:endonuclease activity"/>
    <property type="evidence" value="ECO:0007669"/>
    <property type="project" value="InterPro"/>
</dbReference>
<feature type="region of interest" description="Disordered" evidence="1">
    <location>
        <begin position="1"/>
        <end position="26"/>
    </location>
</feature>
<evidence type="ECO:0000313" key="5">
    <source>
        <dbReference type="Proteomes" id="UP000298579"/>
    </source>
</evidence>
<dbReference type="PANTHER" id="PTHR41287:SF1">
    <property type="entry name" value="PROTEIN YMFN"/>
    <property type="match status" value="1"/>
</dbReference>
<reference evidence="4 5" key="1">
    <citation type="submission" date="2019-04" db="EMBL/GenBank/DDBJ databases">
        <title>Complete genome sequence of Agrobacterium tumefaciens CFBP5877.</title>
        <authorList>
            <person name="Huang Y.-Y."/>
            <person name="Chiang H.-Y."/>
            <person name="Chou L."/>
            <person name="Lai E.-M."/>
            <person name="Kuo C.-H."/>
        </authorList>
    </citation>
    <scope>NUCLEOTIDE SEQUENCE [LARGE SCALE GENOMIC DNA]</scope>
    <source>
        <strain evidence="4 5">CFBP5877</strain>
    </source>
</reference>
<sequence>MGRRGPGAKPKASRKTGDIMSGGQPKHRKVLPWEVEGLTRLEAVVAFVNDMKITQGKLAGQNMQLRDWQIDEFLAPIYATDEHGRRPVRTAVLSMGRKNGKTGLSAALALCHLVGPEAEQRGELYFGAMDKIQAGKAWAECKAMLEAHVELSERVNIIKFSKEIEVEAGYPGEGSVLKAVSADADSKLGLSPSFFLADEAGYWVKRDLFDAMDSALGARDEPLVVVISTQAKDDTHFFSEMIDYGLKVKSGEIEDESFHLALFTTDPEEDAWSYETWIKANPALGDFLALEQVERMAAQAQRIPSKEADFRNKILNQRIDGTVRFIAAREWNDCDLGPIDEEALLGRECYGALDLSAARDLTAFVLVFPSDDGGPATVLPRFFLPEFDIAGKSENDRVPYDVWARQESSRLTLLPGKVIDPALVAEYIADEAGRFDIKEIAFDRWRIEDLKRELAKASIELPLTPFGQGYKDMSPAVDMLEVAVAQQKVNHAGNPLMRMCAANAVITKDPSGARKLDKSKASGRIDGLVALAMALQTAARHEEDDSLPACFLEDA</sequence>
<dbReference type="Pfam" id="PF03354">
    <property type="entry name" value="TerL_ATPase"/>
    <property type="match status" value="1"/>
</dbReference>
<dbReference type="InterPro" id="IPR027417">
    <property type="entry name" value="P-loop_NTPase"/>
</dbReference>
<dbReference type="Proteomes" id="UP000298579">
    <property type="component" value="Chromosome circular"/>
</dbReference>
<dbReference type="InterPro" id="IPR005021">
    <property type="entry name" value="Terminase_largesu-like"/>
</dbReference>
<protein>
    <submittedName>
        <fullName evidence="4">Terminase large subunit</fullName>
    </submittedName>
</protein>
<evidence type="ECO:0000259" key="2">
    <source>
        <dbReference type="Pfam" id="PF03354"/>
    </source>
</evidence>
<dbReference type="Pfam" id="PF20441">
    <property type="entry name" value="TerL_nuclease"/>
    <property type="match status" value="1"/>
</dbReference>
<dbReference type="InterPro" id="IPR046462">
    <property type="entry name" value="TerL_nuclease"/>
</dbReference>
<dbReference type="InterPro" id="IPR046461">
    <property type="entry name" value="TerL_ATPase"/>
</dbReference>
<name>A0AAE6EED4_AGRTU</name>
<dbReference type="EMBL" id="CP039897">
    <property type="protein sequence ID" value="QCL78708.1"/>
    <property type="molecule type" value="Genomic_DNA"/>
</dbReference>
<proteinExistence type="predicted"/>
<organism evidence="4 5">
    <name type="scientific">Agrobacterium tumefaciens</name>
    <dbReference type="NCBI Taxonomy" id="358"/>
    <lineage>
        <taxon>Bacteria</taxon>
        <taxon>Pseudomonadati</taxon>
        <taxon>Pseudomonadota</taxon>
        <taxon>Alphaproteobacteria</taxon>
        <taxon>Hyphomicrobiales</taxon>
        <taxon>Rhizobiaceae</taxon>
        <taxon>Rhizobium/Agrobacterium group</taxon>
        <taxon>Agrobacterium</taxon>
        <taxon>Agrobacterium tumefaciens complex</taxon>
    </lineage>
</organism>
<dbReference type="AlphaFoldDB" id="A0AAE6EED4"/>
<dbReference type="PANTHER" id="PTHR41287">
    <property type="match status" value="1"/>
</dbReference>
<evidence type="ECO:0000259" key="3">
    <source>
        <dbReference type="Pfam" id="PF20441"/>
    </source>
</evidence>
<accession>A0AAE6EED4</accession>
<gene>
    <name evidence="4" type="ORF">CFBP5877_06185</name>
</gene>
<evidence type="ECO:0000256" key="1">
    <source>
        <dbReference type="SAM" id="MobiDB-lite"/>
    </source>
</evidence>